<evidence type="ECO:0000256" key="3">
    <source>
        <dbReference type="ARBA" id="ARBA00022722"/>
    </source>
</evidence>
<feature type="region of interest" description="Disordered" evidence="6">
    <location>
        <begin position="1"/>
        <end position="25"/>
    </location>
</feature>
<evidence type="ECO:0000256" key="6">
    <source>
        <dbReference type="SAM" id="MobiDB-lite"/>
    </source>
</evidence>
<dbReference type="EMBL" id="JAINUF010000008">
    <property type="protein sequence ID" value="KAJ8351878.1"/>
    <property type="molecule type" value="Genomic_DNA"/>
</dbReference>
<keyword evidence="3" id="KW-0540">Nuclease</keyword>
<evidence type="ECO:0000256" key="4">
    <source>
        <dbReference type="ARBA" id="ARBA00022759"/>
    </source>
</evidence>
<sequence length="218" mass="24758">MQTNRNTELTPHQMLTGRNMPVPNWKEPHRGPSMETVEDLKEYMQQLTVIHKAINLQEKRKQQEPQPEPERPVVPGDQVYVRVFRRKWHDKRREGPYKVTRATPTAVQVEGSAVWYHLNHCTRVAGPRPELTTTLQDEPVPAQQNEESQDPQETGGRDPEPNLESSEGTAGQTTRPMVTKLLTAPGVMAPLLYLEKLPERTSMTSKTSPTLRSASKVP</sequence>
<feature type="compositionally biased region" description="Polar residues" evidence="6">
    <location>
        <begin position="131"/>
        <end position="146"/>
    </location>
</feature>
<gene>
    <name evidence="8" type="ORF">SKAU_G00233540</name>
</gene>
<dbReference type="Gene3D" id="2.30.30.850">
    <property type="match status" value="1"/>
</dbReference>
<dbReference type="GO" id="GO:0016787">
    <property type="term" value="F:hydrolase activity"/>
    <property type="evidence" value="ECO:0007669"/>
    <property type="project" value="UniProtKB-KW"/>
</dbReference>
<evidence type="ECO:0000313" key="9">
    <source>
        <dbReference type="Proteomes" id="UP001152622"/>
    </source>
</evidence>
<keyword evidence="1" id="KW-0808">Transferase</keyword>
<keyword evidence="4" id="KW-0255">Endonuclease</keyword>
<keyword evidence="2" id="KW-0548">Nucleotidyltransferase</keyword>
<dbReference type="GO" id="GO:0016779">
    <property type="term" value="F:nucleotidyltransferase activity"/>
    <property type="evidence" value="ECO:0007669"/>
    <property type="project" value="UniProtKB-KW"/>
</dbReference>
<accession>A0A9Q1IRG6</accession>
<proteinExistence type="predicted"/>
<evidence type="ECO:0000259" key="7">
    <source>
        <dbReference type="Pfam" id="PF18697"/>
    </source>
</evidence>
<feature type="compositionally biased region" description="Polar residues" evidence="6">
    <location>
        <begin position="163"/>
        <end position="176"/>
    </location>
</feature>
<dbReference type="AlphaFoldDB" id="A0A9Q1IRG6"/>
<reference evidence="8" key="1">
    <citation type="journal article" date="2023" name="Science">
        <title>Genome structures resolve the early diversification of teleost fishes.</title>
        <authorList>
            <person name="Parey E."/>
            <person name="Louis A."/>
            <person name="Montfort J."/>
            <person name="Bouchez O."/>
            <person name="Roques C."/>
            <person name="Iampietro C."/>
            <person name="Lluch J."/>
            <person name="Castinel A."/>
            <person name="Donnadieu C."/>
            <person name="Desvignes T."/>
            <person name="Floi Bucao C."/>
            <person name="Jouanno E."/>
            <person name="Wen M."/>
            <person name="Mejri S."/>
            <person name="Dirks R."/>
            <person name="Jansen H."/>
            <person name="Henkel C."/>
            <person name="Chen W.J."/>
            <person name="Zahm M."/>
            <person name="Cabau C."/>
            <person name="Klopp C."/>
            <person name="Thompson A.W."/>
            <person name="Robinson-Rechavi M."/>
            <person name="Braasch I."/>
            <person name="Lecointre G."/>
            <person name="Bobe J."/>
            <person name="Postlethwait J.H."/>
            <person name="Berthelot C."/>
            <person name="Roest Crollius H."/>
            <person name="Guiguen Y."/>
        </authorList>
    </citation>
    <scope>NUCLEOTIDE SEQUENCE</scope>
    <source>
        <strain evidence="8">WJC10195</strain>
    </source>
</reference>
<dbReference type="Proteomes" id="UP001152622">
    <property type="component" value="Chromosome 8"/>
</dbReference>
<dbReference type="Pfam" id="PF18697">
    <property type="entry name" value="MLVIN_C"/>
    <property type="match status" value="1"/>
</dbReference>
<feature type="region of interest" description="Disordered" evidence="6">
    <location>
        <begin position="131"/>
        <end position="182"/>
    </location>
</feature>
<organism evidence="8 9">
    <name type="scientific">Synaphobranchus kaupii</name>
    <name type="common">Kaup's arrowtooth eel</name>
    <dbReference type="NCBI Taxonomy" id="118154"/>
    <lineage>
        <taxon>Eukaryota</taxon>
        <taxon>Metazoa</taxon>
        <taxon>Chordata</taxon>
        <taxon>Craniata</taxon>
        <taxon>Vertebrata</taxon>
        <taxon>Euteleostomi</taxon>
        <taxon>Actinopterygii</taxon>
        <taxon>Neopterygii</taxon>
        <taxon>Teleostei</taxon>
        <taxon>Anguilliformes</taxon>
        <taxon>Synaphobranchidae</taxon>
        <taxon>Synaphobranchus</taxon>
    </lineage>
</organism>
<evidence type="ECO:0000256" key="5">
    <source>
        <dbReference type="ARBA" id="ARBA00022801"/>
    </source>
</evidence>
<dbReference type="InterPro" id="IPR040643">
    <property type="entry name" value="MLVIN_C"/>
</dbReference>
<name>A0A9Q1IRG6_SYNKA</name>
<feature type="compositionally biased region" description="Polar residues" evidence="6">
    <location>
        <begin position="201"/>
        <end position="218"/>
    </location>
</feature>
<comment type="caution">
    <text evidence="8">The sequence shown here is derived from an EMBL/GenBank/DDBJ whole genome shotgun (WGS) entry which is preliminary data.</text>
</comment>
<feature type="domain" description="Murine leukemia virus integrase C-terminal" evidence="7">
    <location>
        <begin position="74"/>
        <end position="122"/>
    </location>
</feature>
<dbReference type="GO" id="GO:0004519">
    <property type="term" value="F:endonuclease activity"/>
    <property type="evidence" value="ECO:0007669"/>
    <property type="project" value="UniProtKB-KW"/>
</dbReference>
<feature type="region of interest" description="Disordered" evidence="6">
    <location>
        <begin position="194"/>
        <end position="218"/>
    </location>
</feature>
<keyword evidence="5" id="KW-0378">Hydrolase</keyword>
<evidence type="ECO:0000256" key="2">
    <source>
        <dbReference type="ARBA" id="ARBA00022695"/>
    </source>
</evidence>
<evidence type="ECO:0000313" key="8">
    <source>
        <dbReference type="EMBL" id="KAJ8351878.1"/>
    </source>
</evidence>
<keyword evidence="9" id="KW-1185">Reference proteome</keyword>
<protein>
    <recommendedName>
        <fullName evidence="7">Murine leukemia virus integrase C-terminal domain-containing protein</fullName>
    </recommendedName>
</protein>
<evidence type="ECO:0000256" key="1">
    <source>
        <dbReference type="ARBA" id="ARBA00022679"/>
    </source>
</evidence>
<dbReference type="OrthoDB" id="8947436at2759"/>
<feature type="compositionally biased region" description="Polar residues" evidence="6">
    <location>
        <begin position="1"/>
        <end position="10"/>
    </location>
</feature>